<keyword evidence="11" id="KW-0408">Iron</keyword>
<dbReference type="RefSeq" id="WP_252798745.1">
    <property type="nucleotide sequence ID" value="NZ_BAAABM010000029.1"/>
</dbReference>
<accession>A0ABN0WPD9</accession>
<evidence type="ECO:0000256" key="11">
    <source>
        <dbReference type="ARBA" id="ARBA00023004"/>
    </source>
</evidence>
<proteinExistence type="inferred from homology"/>
<evidence type="ECO:0000256" key="3">
    <source>
        <dbReference type="ARBA" id="ARBA00001974"/>
    </source>
</evidence>
<dbReference type="InterPro" id="IPR041854">
    <property type="entry name" value="BFD-like_2Fe2S-bd_dom_sf"/>
</dbReference>
<comment type="cofactor">
    <cofactor evidence="2">
        <name>[4Fe-4S] cluster</name>
        <dbReference type="ChEBI" id="CHEBI:49883"/>
    </cofactor>
</comment>
<evidence type="ECO:0000256" key="10">
    <source>
        <dbReference type="ARBA" id="ARBA00023002"/>
    </source>
</evidence>
<feature type="domain" description="NADH-rubredoxin oxidoreductase C-terminal" evidence="15">
    <location>
        <begin position="316"/>
        <end position="379"/>
    </location>
</feature>
<dbReference type="InterPro" id="IPR023753">
    <property type="entry name" value="FAD/NAD-binding_dom"/>
</dbReference>
<organism evidence="16 17">
    <name type="scientific">Actinoallomurus spadix</name>
    <dbReference type="NCBI Taxonomy" id="79912"/>
    <lineage>
        <taxon>Bacteria</taxon>
        <taxon>Bacillati</taxon>
        <taxon>Actinomycetota</taxon>
        <taxon>Actinomycetes</taxon>
        <taxon>Streptosporangiales</taxon>
        <taxon>Thermomonosporaceae</taxon>
        <taxon>Actinoallomurus</taxon>
    </lineage>
</organism>
<comment type="pathway">
    <text evidence="4">Nitrogen metabolism; nitrate reduction (assimilation).</text>
</comment>
<evidence type="ECO:0000256" key="1">
    <source>
        <dbReference type="ARBA" id="ARBA00001929"/>
    </source>
</evidence>
<dbReference type="InterPro" id="IPR052034">
    <property type="entry name" value="NasD-like"/>
</dbReference>
<keyword evidence="12" id="KW-0411">Iron-sulfur</keyword>
<evidence type="ECO:0000256" key="8">
    <source>
        <dbReference type="ARBA" id="ARBA00022723"/>
    </source>
</evidence>
<dbReference type="Gene3D" id="3.30.390.30">
    <property type="match status" value="1"/>
</dbReference>
<dbReference type="InterPro" id="IPR016156">
    <property type="entry name" value="FAD/NAD-linked_Rdtase_dimer_sf"/>
</dbReference>
<evidence type="ECO:0000313" key="17">
    <source>
        <dbReference type="Proteomes" id="UP001501822"/>
    </source>
</evidence>
<keyword evidence="7" id="KW-0285">Flavoprotein</keyword>
<dbReference type="InterPro" id="IPR041575">
    <property type="entry name" value="Rubredoxin_C"/>
</dbReference>
<dbReference type="SUPFAM" id="SSF51905">
    <property type="entry name" value="FAD/NAD(P)-binding domain"/>
    <property type="match status" value="2"/>
</dbReference>
<gene>
    <name evidence="16" type="ORF">GCM10010151_35250</name>
</gene>
<dbReference type="Pfam" id="PF07992">
    <property type="entry name" value="Pyr_redox_2"/>
    <property type="match status" value="1"/>
</dbReference>
<protein>
    <submittedName>
        <fullName evidence="16">FAD-dependent oxidoreductase</fullName>
    </submittedName>
</protein>
<dbReference type="PANTHER" id="PTHR43809:SF1">
    <property type="entry name" value="NITRITE REDUCTASE (NADH) LARGE SUBUNIT"/>
    <property type="match status" value="1"/>
</dbReference>
<name>A0ABN0WPD9_9ACTN</name>
<keyword evidence="9" id="KW-0274">FAD</keyword>
<dbReference type="PRINTS" id="PR00411">
    <property type="entry name" value="PNDRDTASEI"/>
</dbReference>
<dbReference type="Proteomes" id="UP001501822">
    <property type="component" value="Unassembled WGS sequence"/>
</dbReference>
<evidence type="ECO:0000256" key="12">
    <source>
        <dbReference type="ARBA" id="ARBA00023014"/>
    </source>
</evidence>
<dbReference type="InterPro" id="IPR007419">
    <property type="entry name" value="BFD-like_2Fe2S-bd_dom"/>
</dbReference>
<keyword evidence="17" id="KW-1185">Reference proteome</keyword>
<comment type="cofactor">
    <cofactor evidence="3">
        <name>FAD</name>
        <dbReference type="ChEBI" id="CHEBI:57692"/>
    </cofactor>
</comment>
<reference evidence="16 17" key="1">
    <citation type="journal article" date="2019" name="Int. J. Syst. Evol. Microbiol.">
        <title>The Global Catalogue of Microorganisms (GCM) 10K type strain sequencing project: providing services to taxonomists for standard genome sequencing and annotation.</title>
        <authorList>
            <consortium name="The Broad Institute Genomics Platform"/>
            <consortium name="The Broad Institute Genome Sequencing Center for Infectious Disease"/>
            <person name="Wu L."/>
            <person name="Ma J."/>
        </authorList>
    </citation>
    <scope>NUCLEOTIDE SEQUENCE [LARGE SCALE GENOMIC DNA]</scope>
    <source>
        <strain evidence="16 17">JCM 3146</strain>
    </source>
</reference>
<evidence type="ECO:0000259" key="14">
    <source>
        <dbReference type="Pfam" id="PF07992"/>
    </source>
</evidence>
<keyword evidence="8" id="KW-0479">Metal-binding</keyword>
<evidence type="ECO:0000256" key="7">
    <source>
        <dbReference type="ARBA" id="ARBA00022630"/>
    </source>
</evidence>
<keyword evidence="10" id="KW-0560">Oxidoreductase</keyword>
<evidence type="ECO:0000259" key="13">
    <source>
        <dbReference type="Pfam" id="PF04324"/>
    </source>
</evidence>
<evidence type="ECO:0000259" key="15">
    <source>
        <dbReference type="Pfam" id="PF18267"/>
    </source>
</evidence>
<dbReference type="InterPro" id="IPR036188">
    <property type="entry name" value="FAD/NAD-bd_sf"/>
</dbReference>
<evidence type="ECO:0000256" key="4">
    <source>
        <dbReference type="ARBA" id="ARBA00005096"/>
    </source>
</evidence>
<dbReference type="Gene3D" id="1.10.10.1100">
    <property type="entry name" value="BFD-like [2Fe-2S]-binding domain"/>
    <property type="match status" value="1"/>
</dbReference>
<comment type="caution">
    <text evidence="16">The sequence shown here is derived from an EMBL/GenBank/DDBJ whole genome shotgun (WGS) entry which is preliminary data.</text>
</comment>
<dbReference type="PANTHER" id="PTHR43809">
    <property type="entry name" value="NITRITE REDUCTASE (NADH) LARGE SUBUNIT"/>
    <property type="match status" value="1"/>
</dbReference>
<comment type="cofactor">
    <cofactor evidence="1">
        <name>siroheme</name>
        <dbReference type="ChEBI" id="CHEBI:60052"/>
    </cofactor>
</comment>
<evidence type="ECO:0000256" key="9">
    <source>
        <dbReference type="ARBA" id="ARBA00022827"/>
    </source>
</evidence>
<evidence type="ECO:0000313" key="16">
    <source>
        <dbReference type="EMBL" id="GAA0342607.1"/>
    </source>
</evidence>
<dbReference type="EMBL" id="BAAABM010000029">
    <property type="protein sequence ID" value="GAA0342607.1"/>
    <property type="molecule type" value="Genomic_DNA"/>
</dbReference>
<keyword evidence="6" id="KW-0349">Heme</keyword>
<evidence type="ECO:0000256" key="6">
    <source>
        <dbReference type="ARBA" id="ARBA00022617"/>
    </source>
</evidence>
<dbReference type="PRINTS" id="PR00368">
    <property type="entry name" value="FADPNR"/>
</dbReference>
<dbReference type="Pfam" id="PF04324">
    <property type="entry name" value="Fer2_BFD"/>
    <property type="match status" value="1"/>
</dbReference>
<dbReference type="Pfam" id="PF18267">
    <property type="entry name" value="Rubredoxin_C"/>
    <property type="match status" value="1"/>
</dbReference>
<dbReference type="Gene3D" id="3.50.50.60">
    <property type="entry name" value="FAD/NAD(P)-binding domain"/>
    <property type="match status" value="2"/>
</dbReference>
<sequence>MNGQIVVVGNGMAGSRLVSELRARDRNLRITVFGAETAQPYNRVLLSNVLAGVTAPGDIGLTDPAWYAANGVDARLGREIVAIDRVRKTVTCADGTVTPYGTLVLATGSAPVVPPLPGLDAEGVVAFRTLDDCRAIIRMADGAESAVVVGGGLLGLEAARGLAGRGLRVTVVHLGGHLMERQLDAEAGGVLRRTIAGLGVRTLVGARLTGAPTAGGRVTGVELDDGVVLPADLVVLACGIRPETGLARAAGLTVDRGVVVDDRLRSVDDPDVHAIGECAQHQGTVYGLVAPAWEQARILADLLTGGDARYEGSRQVTRLKAAGIELAAMGETGLGDDEAEVIRFADPARGTYKKVVIRDDRLIGAILLGETTTAGTLTQLYDRAAPVPSDRLALLFQGLDPATPADTPVRMPDAATVCVCNNVSKGRIRACWEAGARDVADVAAETRATTGCGGCRDTVEGILEWLGTQEVTFPTRSGRR</sequence>
<evidence type="ECO:0000256" key="5">
    <source>
        <dbReference type="ARBA" id="ARBA00010429"/>
    </source>
</evidence>
<feature type="domain" description="FAD/NAD(P)-binding" evidence="14">
    <location>
        <begin position="4"/>
        <end position="296"/>
    </location>
</feature>
<feature type="domain" description="BFD-like [2Fe-2S]-binding" evidence="13">
    <location>
        <begin position="417"/>
        <end position="464"/>
    </location>
</feature>
<evidence type="ECO:0000256" key="2">
    <source>
        <dbReference type="ARBA" id="ARBA00001966"/>
    </source>
</evidence>
<comment type="similarity">
    <text evidence="5">Belongs to the nitrite and sulfite reductase 4Fe-4S domain family.</text>
</comment>